<dbReference type="InterPro" id="IPR036894">
    <property type="entry name" value="YbaB-like_sf"/>
</dbReference>
<dbReference type="NCBIfam" id="TIGR00103">
    <property type="entry name" value="DNA_YbaB_EbfC"/>
    <property type="match status" value="1"/>
</dbReference>
<keyword evidence="2" id="KW-0175">Coiled coil</keyword>
<protein>
    <recommendedName>
        <fullName evidence="4">Nucleoid-associated protein</fullName>
    </recommendedName>
</protein>
<dbReference type="PANTHER" id="PTHR33449:SF1">
    <property type="entry name" value="NUCLEOID-ASSOCIATED PROTEIN YBAB"/>
    <property type="match status" value="1"/>
</dbReference>
<gene>
    <name evidence="3" type="ORF">S06H3_51452</name>
</gene>
<dbReference type="SUPFAM" id="SSF82607">
    <property type="entry name" value="YbaB-like"/>
    <property type="match status" value="1"/>
</dbReference>
<dbReference type="PANTHER" id="PTHR33449">
    <property type="entry name" value="NUCLEOID-ASSOCIATED PROTEIN YBAB"/>
    <property type="match status" value="1"/>
</dbReference>
<dbReference type="PIRSF" id="PIRSF004555">
    <property type="entry name" value="UCP004555"/>
    <property type="match status" value="1"/>
</dbReference>
<evidence type="ECO:0000256" key="1">
    <source>
        <dbReference type="ARBA" id="ARBA00023125"/>
    </source>
</evidence>
<reference evidence="3" key="1">
    <citation type="journal article" date="2014" name="Front. Microbiol.">
        <title>High frequency of phylogenetically diverse reductive dehalogenase-homologous genes in deep subseafloor sedimentary metagenomes.</title>
        <authorList>
            <person name="Kawai M."/>
            <person name="Futagami T."/>
            <person name="Toyoda A."/>
            <person name="Takaki Y."/>
            <person name="Nishi S."/>
            <person name="Hori S."/>
            <person name="Arai W."/>
            <person name="Tsubouchi T."/>
            <person name="Morono Y."/>
            <person name="Uchiyama I."/>
            <person name="Ito T."/>
            <person name="Fujiyama A."/>
            <person name="Inagaki F."/>
            <person name="Takami H."/>
        </authorList>
    </citation>
    <scope>NUCLEOTIDE SEQUENCE</scope>
    <source>
        <strain evidence="3">Expedition CK06-06</strain>
    </source>
</reference>
<organism evidence="3">
    <name type="scientific">marine sediment metagenome</name>
    <dbReference type="NCBI Taxonomy" id="412755"/>
    <lineage>
        <taxon>unclassified sequences</taxon>
        <taxon>metagenomes</taxon>
        <taxon>ecological metagenomes</taxon>
    </lineage>
</organism>
<dbReference type="AlphaFoldDB" id="X1P1U4"/>
<sequence>MNMSMLNQAWELKSKLAKAQEELSNITVEASSGKNSVKVTVNGQQKIQSIKISPKVIDPDKAEQLEQLVLKAVTEAITKSQKLTARQLKGLTGGLKIPGLF</sequence>
<dbReference type="EMBL" id="BARV01032647">
    <property type="protein sequence ID" value="GAI36416.1"/>
    <property type="molecule type" value="Genomic_DNA"/>
</dbReference>
<evidence type="ECO:0000256" key="2">
    <source>
        <dbReference type="SAM" id="Coils"/>
    </source>
</evidence>
<dbReference type="HAMAP" id="MF_00274">
    <property type="entry name" value="DNA_YbaB_EbfC"/>
    <property type="match status" value="1"/>
</dbReference>
<dbReference type="GO" id="GO:0003677">
    <property type="term" value="F:DNA binding"/>
    <property type="evidence" value="ECO:0007669"/>
    <property type="project" value="UniProtKB-KW"/>
</dbReference>
<dbReference type="Pfam" id="PF02575">
    <property type="entry name" value="YbaB_DNA_bd"/>
    <property type="match status" value="1"/>
</dbReference>
<evidence type="ECO:0000313" key="3">
    <source>
        <dbReference type="EMBL" id="GAI36416.1"/>
    </source>
</evidence>
<dbReference type="InterPro" id="IPR004401">
    <property type="entry name" value="YbaB/EbfC"/>
</dbReference>
<proteinExistence type="inferred from homology"/>
<feature type="coiled-coil region" evidence="2">
    <location>
        <begin position="2"/>
        <end position="29"/>
    </location>
</feature>
<evidence type="ECO:0008006" key="4">
    <source>
        <dbReference type="Google" id="ProtNLM"/>
    </source>
</evidence>
<keyword evidence="1" id="KW-0238">DNA-binding</keyword>
<accession>X1P1U4</accession>
<comment type="caution">
    <text evidence="3">The sequence shown here is derived from an EMBL/GenBank/DDBJ whole genome shotgun (WGS) entry which is preliminary data.</text>
</comment>
<dbReference type="GO" id="GO:0005829">
    <property type="term" value="C:cytosol"/>
    <property type="evidence" value="ECO:0007669"/>
    <property type="project" value="TreeGrafter"/>
</dbReference>
<dbReference type="Gene3D" id="3.30.1310.10">
    <property type="entry name" value="Nucleoid-associated protein YbaB-like domain"/>
    <property type="match status" value="1"/>
</dbReference>
<name>X1P1U4_9ZZZZ</name>